<gene>
    <name evidence="3" type="ORF">ACFQDI_20785</name>
</gene>
<name>A0ABW0KUU6_9BACT</name>
<organism evidence="3 4">
    <name type="scientific">Prosthecobacter fluviatilis</name>
    <dbReference type="NCBI Taxonomy" id="445931"/>
    <lineage>
        <taxon>Bacteria</taxon>
        <taxon>Pseudomonadati</taxon>
        <taxon>Verrucomicrobiota</taxon>
        <taxon>Verrucomicrobiia</taxon>
        <taxon>Verrucomicrobiales</taxon>
        <taxon>Verrucomicrobiaceae</taxon>
        <taxon>Prosthecobacter</taxon>
    </lineage>
</organism>
<dbReference type="PROSITE" id="PS51257">
    <property type="entry name" value="PROKAR_LIPOPROTEIN"/>
    <property type="match status" value="1"/>
</dbReference>
<feature type="chain" id="PRO_5045378052" description="Lipoprotein" evidence="2">
    <location>
        <begin position="23"/>
        <end position="179"/>
    </location>
</feature>
<accession>A0ABW0KUU6</accession>
<keyword evidence="2" id="KW-0732">Signal</keyword>
<sequence>MKRGLFFLTLAVCVLGAACAHAGTRMLAFIHQPLTTLGTDGDAVVVVARVPVLVNAVPESFIGAIAMPNRLPQSESAGMPDSNLVSLLHMGVSVQLVKGRHFRIVLDLQNLGDCEPYGVTVKEVVAGTVQCLQATFDEGGGHLGSYELSILPKKDDKTDWSPYEGRYEAKAKEKAQKAR</sequence>
<evidence type="ECO:0000313" key="3">
    <source>
        <dbReference type="EMBL" id="MFC5457318.1"/>
    </source>
</evidence>
<evidence type="ECO:0008006" key="5">
    <source>
        <dbReference type="Google" id="ProtNLM"/>
    </source>
</evidence>
<reference evidence="4" key="1">
    <citation type="journal article" date="2019" name="Int. J. Syst. Evol. Microbiol.">
        <title>The Global Catalogue of Microorganisms (GCM) 10K type strain sequencing project: providing services to taxonomists for standard genome sequencing and annotation.</title>
        <authorList>
            <consortium name="The Broad Institute Genomics Platform"/>
            <consortium name="The Broad Institute Genome Sequencing Center for Infectious Disease"/>
            <person name="Wu L."/>
            <person name="Ma J."/>
        </authorList>
    </citation>
    <scope>NUCLEOTIDE SEQUENCE [LARGE SCALE GENOMIC DNA]</scope>
    <source>
        <strain evidence="4">CGMCC 4.1469</strain>
    </source>
</reference>
<dbReference type="RefSeq" id="WP_377170484.1">
    <property type="nucleotide sequence ID" value="NZ_JBHSMQ010000009.1"/>
</dbReference>
<evidence type="ECO:0000256" key="1">
    <source>
        <dbReference type="SAM" id="MobiDB-lite"/>
    </source>
</evidence>
<comment type="caution">
    <text evidence="3">The sequence shown here is derived from an EMBL/GenBank/DDBJ whole genome shotgun (WGS) entry which is preliminary data.</text>
</comment>
<dbReference type="EMBL" id="JBHSMQ010000009">
    <property type="protein sequence ID" value="MFC5457318.1"/>
    <property type="molecule type" value="Genomic_DNA"/>
</dbReference>
<dbReference type="Proteomes" id="UP001596052">
    <property type="component" value="Unassembled WGS sequence"/>
</dbReference>
<evidence type="ECO:0000313" key="4">
    <source>
        <dbReference type="Proteomes" id="UP001596052"/>
    </source>
</evidence>
<keyword evidence="4" id="KW-1185">Reference proteome</keyword>
<protein>
    <recommendedName>
        <fullName evidence="5">Lipoprotein</fullName>
    </recommendedName>
</protein>
<feature type="signal peptide" evidence="2">
    <location>
        <begin position="1"/>
        <end position="22"/>
    </location>
</feature>
<evidence type="ECO:0000256" key="2">
    <source>
        <dbReference type="SAM" id="SignalP"/>
    </source>
</evidence>
<feature type="region of interest" description="Disordered" evidence="1">
    <location>
        <begin position="154"/>
        <end position="179"/>
    </location>
</feature>
<proteinExistence type="predicted"/>